<dbReference type="Proteomes" id="UP000791440">
    <property type="component" value="Unassembled WGS sequence"/>
</dbReference>
<keyword evidence="1" id="KW-0812">Transmembrane</keyword>
<feature type="transmembrane region" description="Helical" evidence="1">
    <location>
        <begin position="184"/>
        <end position="203"/>
    </location>
</feature>
<dbReference type="EMBL" id="JH668649">
    <property type="protein sequence ID" value="KAG6460031.1"/>
    <property type="molecule type" value="Genomic_DNA"/>
</dbReference>
<proteinExistence type="predicted"/>
<protein>
    <submittedName>
        <fullName evidence="2">Uncharacterized protein</fullName>
    </submittedName>
</protein>
<sequence>MVGRDFANVYFEYILDLNSYKRIIGTCRDSYAFILYCFHNDRRRENNRQRTAPAIVLGYNTYMFVFINMYKYLVTLNFGNYTIAINEACISAIFFNYLSTSAVPKNSADSWQHYTSYSQQMLYVHLVISGDTLYGLACPRMIKAVGYHNVTRHKLLQCFYIKKSMSLLTDNDVIMMPNNCYHNFIIIFWFLHYDLMFYFKYIYPGLNTIYRTHNTTFFCLKHGLL</sequence>
<evidence type="ECO:0000256" key="1">
    <source>
        <dbReference type="SAM" id="Phobius"/>
    </source>
</evidence>
<dbReference type="EMBL" id="JH668649">
    <property type="protein sequence ID" value="KAG6460030.1"/>
    <property type="molecule type" value="Genomic_DNA"/>
</dbReference>
<dbReference type="EMBL" id="JH668649">
    <property type="protein sequence ID" value="KAG6460029.1"/>
    <property type="molecule type" value="Genomic_DNA"/>
</dbReference>
<keyword evidence="3" id="KW-1185">Reference proteome</keyword>
<organism evidence="2 3">
    <name type="scientific">Manduca sexta</name>
    <name type="common">Tobacco hawkmoth</name>
    <name type="synonym">Tobacco hornworm</name>
    <dbReference type="NCBI Taxonomy" id="7130"/>
    <lineage>
        <taxon>Eukaryota</taxon>
        <taxon>Metazoa</taxon>
        <taxon>Ecdysozoa</taxon>
        <taxon>Arthropoda</taxon>
        <taxon>Hexapoda</taxon>
        <taxon>Insecta</taxon>
        <taxon>Pterygota</taxon>
        <taxon>Neoptera</taxon>
        <taxon>Endopterygota</taxon>
        <taxon>Lepidoptera</taxon>
        <taxon>Glossata</taxon>
        <taxon>Ditrysia</taxon>
        <taxon>Bombycoidea</taxon>
        <taxon>Sphingidae</taxon>
        <taxon>Sphinginae</taxon>
        <taxon>Sphingini</taxon>
        <taxon>Manduca</taxon>
    </lineage>
</organism>
<keyword evidence="1" id="KW-1133">Transmembrane helix</keyword>
<feature type="transmembrane region" description="Helical" evidence="1">
    <location>
        <begin position="52"/>
        <end position="72"/>
    </location>
</feature>
<accession>A0A921ZM11</accession>
<comment type="caution">
    <text evidence="2">The sequence shown here is derived from an EMBL/GenBank/DDBJ whole genome shotgun (WGS) entry which is preliminary data.</text>
</comment>
<reference evidence="2" key="1">
    <citation type="journal article" date="2016" name="Insect Biochem. Mol. Biol.">
        <title>Multifaceted biological insights from a draft genome sequence of the tobacco hornworm moth, Manduca sexta.</title>
        <authorList>
            <person name="Kanost M.R."/>
            <person name="Arrese E.L."/>
            <person name="Cao X."/>
            <person name="Chen Y.R."/>
            <person name="Chellapilla S."/>
            <person name="Goldsmith M.R."/>
            <person name="Grosse-Wilde E."/>
            <person name="Heckel D.G."/>
            <person name="Herndon N."/>
            <person name="Jiang H."/>
            <person name="Papanicolaou A."/>
            <person name="Qu J."/>
            <person name="Soulages J.L."/>
            <person name="Vogel H."/>
            <person name="Walters J."/>
            <person name="Waterhouse R.M."/>
            <person name="Ahn S.J."/>
            <person name="Almeida F.C."/>
            <person name="An C."/>
            <person name="Aqrawi P."/>
            <person name="Bretschneider A."/>
            <person name="Bryant W.B."/>
            <person name="Bucks S."/>
            <person name="Chao H."/>
            <person name="Chevignon G."/>
            <person name="Christen J.M."/>
            <person name="Clarke D.F."/>
            <person name="Dittmer N.T."/>
            <person name="Ferguson L.C.F."/>
            <person name="Garavelou S."/>
            <person name="Gordon K.H.J."/>
            <person name="Gunaratna R.T."/>
            <person name="Han Y."/>
            <person name="Hauser F."/>
            <person name="He Y."/>
            <person name="Heidel-Fischer H."/>
            <person name="Hirsh A."/>
            <person name="Hu Y."/>
            <person name="Jiang H."/>
            <person name="Kalra D."/>
            <person name="Klinner C."/>
            <person name="Konig C."/>
            <person name="Kovar C."/>
            <person name="Kroll A.R."/>
            <person name="Kuwar S.S."/>
            <person name="Lee S.L."/>
            <person name="Lehman R."/>
            <person name="Li K."/>
            <person name="Li Z."/>
            <person name="Liang H."/>
            <person name="Lovelace S."/>
            <person name="Lu Z."/>
            <person name="Mansfield J.H."/>
            <person name="McCulloch K.J."/>
            <person name="Mathew T."/>
            <person name="Morton B."/>
            <person name="Muzny D.M."/>
            <person name="Neunemann D."/>
            <person name="Ongeri F."/>
            <person name="Pauchet Y."/>
            <person name="Pu L.L."/>
            <person name="Pyrousis I."/>
            <person name="Rao X.J."/>
            <person name="Redding A."/>
            <person name="Roesel C."/>
            <person name="Sanchez-Gracia A."/>
            <person name="Schaack S."/>
            <person name="Shukla A."/>
            <person name="Tetreau G."/>
            <person name="Wang Y."/>
            <person name="Xiong G.H."/>
            <person name="Traut W."/>
            <person name="Walsh T.K."/>
            <person name="Worley K.C."/>
            <person name="Wu D."/>
            <person name="Wu W."/>
            <person name="Wu Y.Q."/>
            <person name="Zhang X."/>
            <person name="Zou Z."/>
            <person name="Zucker H."/>
            <person name="Briscoe A.D."/>
            <person name="Burmester T."/>
            <person name="Clem R.J."/>
            <person name="Feyereisen R."/>
            <person name="Grimmelikhuijzen C.J.P."/>
            <person name="Hamodrakas S.J."/>
            <person name="Hansson B.S."/>
            <person name="Huguet E."/>
            <person name="Jermiin L.S."/>
            <person name="Lan Q."/>
            <person name="Lehman H.K."/>
            <person name="Lorenzen M."/>
            <person name="Merzendorfer H."/>
            <person name="Michalopoulos I."/>
            <person name="Morton D.B."/>
            <person name="Muthukrishnan S."/>
            <person name="Oakeshott J.G."/>
            <person name="Palmer W."/>
            <person name="Park Y."/>
            <person name="Passarelli A.L."/>
            <person name="Rozas J."/>
            <person name="Schwartz L.M."/>
            <person name="Smith W."/>
            <person name="Southgate A."/>
            <person name="Vilcinskas A."/>
            <person name="Vogt R."/>
            <person name="Wang P."/>
            <person name="Werren J."/>
            <person name="Yu X.Q."/>
            <person name="Zhou J.J."/>
            <person name="Brown S.J."/>
            <person name="Scherer S.E."/>
            <person name="Richards S."/>
            <person name="Blissard G.W."/>
        </authorList>
    </citation>
    <scope>NUCLEOTIDE SEQUENCE</scope>
</reference>
<keyword evidence="1" id="KW-0472">Membrane</keyword>
<reference evidence="2" key="2">
    <citation type="submission" date="2020-12" db="EMBL/GenBank/DDBJ databases">
        <authorList>
            <person name="Kanost M."/>
        </authorList>
    </citation>
    <scope>NUCLEOTIDE SEQUENCE</scope>
</reference>
<name>A0A921ZM11_MANSE</name>
<evidence type="ECO:0000313" key="2">
    <source>
        <dbReference type="EMBL" id="KAG6460031.1"/>
    </source>
</evidence>
<dbReference type="AlphaFoldDB" id="A0A921ZM11"/>
<gene>
    <name evidence="2" type="ORF">O3G_MSEX011731</name>
</gene>
<evidence type="ECO:0000313" key="3">
    <source>
        <dbReference type="Proteomes" id="UP000791440"/>
    </source>
</evidence>